<accession>A0A4V5NVV9</accession>
<sequence>MADSTTRPSDVQLFAKKASFIQHSLPGLEAGVYQIEVKQELNKSDGSSISEGPLPTISKRFGVVGPKYAIPTDAVQSEYPPRAAAGGFSNSLAHVVLNKVKLPWIRSPYLPGNEPAIEERQYTTSYGGKEHNIAYDDDKATWLAVLTISPSDIKGANPTSLITQNGSALELIPDKWKAKGANGTTPQGQLPKNGYSIFSYTLEPGQPAPQADTVDPGVGYNAETTCNFIDIPASVFNRICPSIDDLKMMAHVRAVETDAKPIADGATSEMQQSFSLVVGNRLPETMEATQTPPAPQEQPAGGNNMAVLVSLEHLENALRGHPSDGYYAKNVATSGFVRLPVLHQWQFVSWPDTSYNFVHMLKALNGRDPDGPNSGEKVPTPQFRSPHQPNYQAPLTEQQAIVSDMLQLGYSPMNQLTRVPDINGKTTQPIQTVSWYRGPFAPFPVANKQQFLSGSAATPSAQQPLIYSADQLLRFDPNVGLYDTSYAAAWQIGQLISLQDKSFSTELYRWKKSTNQTYRMMLEDAVLQDSLPGMMSSFRTAVASNNASPTRNKALYKGVMNFIATPKAD</sequence>
<feature type="region of interest" description="Disordered" evidence="1">
    <location>
        <begin position="366"/>
        <end position="385"/>
    </location>
</feature>
<comment type="caution">
    <text evidence="2">The sequence shown here is derived from an EMBL/GenBank/DDBJ whole genome shotgun (WGS) entry which is preliminary data.</text>
</comment>
<evidence type="ECO:0000313" key="3">
    <source>
        <dbReference type="Proteomes" id="UP000305675"/>
    </source>
</evidence>
<dbReference type="Proteomes" id="UP000305675">
    <property type="component" value="Unassembled WGS sequence"/>
</dbReference>
<dbReference type="AlphaFoldDB" id="A0A4V5NVV9"/>
<dbReference type="EMBL" id="SWCJ01000014">
    <property type="protein sequence ID" value="TKB52738.1"/>
    <property type="molecule type" value="Genomic_DNA"/>
</dbReference>
<protein>
    <submittedName>
        <fullName evidence="2">Uncharacterized protein</fullName>
    </submittedName>
</protein>
<keyword evidence="3" id="KW-1185">Reference proteome</keyword>
<evidence type="ECO:0000256" key="1">
    <source>
        <dbReference type="SAM" id="MobiDB-lite"/>
    </source>
</evidence>
<evidence type="ECO:0000313" key="2">
    <source>
        <dbReference type="EMBL" id="TKB52738.1"/>
    </source>
</evidence>
<dbReference type="OrthoDB" id="4846903at2"/>
<proteinExistence type="predicted"/>
<organism evidence="2 3">
    <name type="scientific">Ferrimonas aestuarii</name>
    <dbReference type="NCBI Taxonomy" id="2569539"/>
    <lineage>
        <taxon>Bacteria</taxon>
        <taxon>Pseudomonadati</taxon>
        <taxon>Pseudomonadota</taxon>
        <taxon>Gammaproteobacteria</taxon>
        <taxon>Alteromonadales</taxon>
        <taxon>Ferrimonadaceae</taxon>
        <taxon>Ferrimonas</taxon>
    </lineage>
</organism>
<reference evidence="2 3" key="1">
    <citation type="submission" date="2019-04" db="EMBL/GenBank/DDBJ databases">
        <authorList>
            <person name="Hwang J.C."/>
        </authorList>
    </citation>
    <scope>NUCLEOTIDE SEQUENCE [LARGE SCALE GENOMIC DNA]</scope>
    <source>
        <strain evidence="2 3">IMCC35002</strain>
    </source>
</reference>
<gene>
    <name evidence="2" type="ORF">FCL42_15630</name>
</gene>
<dbReference type="RefSeq" id="WP_136864361.1">
    <property type="nucleotide sequence ID" value="NZ_SWCJ01000014.1"/>
</dbReference>
<name>A0A4V5NVV9_9GAMM</name>